<gene>
    <name evidence="8" type="ORF">SAMN05216369_1219</name>
</gene>
<evidence type="ECO:0000256" key="4">
    <source>
        <dbReference type="RuleBase" id="RU362132"/>
    </source>
</evidence>
<feature type="domain" description="Thiamine pyrophosphate enzyme TPP-binding" evidence="6">
    <location>
        <begin position="388"/>
        <end position="535"/>
    </location>
</feature>
<dbReference type="EMBL" id="FRAQ01000001">
    <property type="protein sequence ID" value="SHK25438.1"/>
    <property type="molecule type" value="Genomic_DNA"/>
</dbReference>
<dbReference type="InterPro" id="IPR000399">
    <property type="entry name" value="TPP-bd_CS"/>
</dbReference>
<dbReference type="Pfam" id="PF00205">
    <property type="entry name" value="TPP_enzyme_M"/>
    <property type="match status" value="1"/>
</dbReference>
<dbReference type="PROSITE" id="PS00187">
    <property type="entry name" value="TPP_ENZYMES"/>
    <property type="match status" value="1"/>
</dbReference>
<dbReference type="GO" id="GO:0030976">
    <property type="term" value="F:thiamine pyrophosphate binding"/>
    <property type="evidence" value="ECO:0007669"/>
    <property type="project" value="InterPro"/>
</dbReference>
<accession>A0A1M6QZB0</accession>
<dbReference type="GO" id="GO:0003984">
    <property type="term" value="F:acetolactate synthase activity"/>
    <property type="evidence" value="ECO:0007669"/>
    <property type="project" value="TreeGrafter"/>
</dbReference>
<name>A0A1M6QZB0_9GAMM</name>
<feature type="domain" description="Thiamine pyrophosphate enzyme N-terminal TPP-binding" evidence="7">
    <location>
        <begin position="4"/>
        <end position="119"/>
    </location>
</feature>
<dbReference type="InterPro" id="IPR029061">
    <property type="entry name" value="THDP-binding"/>
</dbReference>
<dbReference type="InterPro" id="IPR045229">
    <property type="entry name" value="TPP_enz"/>
</dbReference>
<sequence>MKKTGATLVRHALEQLGIRRTFGIPGVHTTEIYDELNRSESIEPTLVTHEGGGAFMADAVSRTGAELGTMLIVPAAGATHAASGIGEAGIDGIPMLIISGGIHSESGHRYQLHEMDQHTLLKPITKKTWRITSHREIIPTLYEAYDIAMGGEPGPVFIEIPVNISNFLGDVDDMPLYEAPPAPKQPEQALVDAAAQALVQAKKPGIFAGWGAVDAQADLIELAELLDAPVSTTLQGLSAFPGNHPLHTGMGMGNYAVPAATNAFAQIDCLLAIGTRFSEIPTGSYGINPPESLIHLDINPEVFSANYPASHTIQGDARLTVPALLKAVKALNPTPANTGIQEQIANDKAAYKKEWRDHDSGDRVNPELFFSHLRERLNDDAIIVADDGNHTFLVAELMPILGARNYMSPSDFNAMGYCVPGAIGAKLANPKRQVVGIVGDGALLMTGMELVTAARLQVGVMIFVFNDGELSQIAQAQQIPYNQKTCTVLGTMDYEAFAKACGVEFVSLAGNQNISESMETALQKSAAGRPVLVDVRIDYSKSTRFTKGVVKTNLGRMATRDKVRIVGRALWRKVRP</sequence>
<dbReference type="InterPro" id="IPR029035">
    <property type="entry name" value="DHS-like_NAD/FAD-binding_dom"/>
</dbReference>
<dbReference type="PANTHER" id="PTHR18968:SF13">
    <property type="entry name" value="ACETOLACTATE SYNTHASE CATALYTIC SUBUNIT, MITOCHONDRIAL"/>
    <property type="match status" value="1"/>
</dbReference>
<feature type="domain" description="Thiamine pyrophosphate enzyme central" evidence="5">
    <location>
        <begin position="191"/>
        <end position="324"/>
    </location>
</feature>
<dbReference type="PANTHER" id="PTHR18968">
    <property type="entry name" value="THIAMINE PYROPHOSPHATE ENZYMES"/>
    <property type="match status" value="1"/>
</dbReference>
<dbReference type="OrthoDB" id="9785953at2"/>
<dbReference type="GO" id="GO:0005948">
    <property type="term" value="C:acetolactate synthase complex"/>
    <property type="evidence" value="ECO:0007669"/>
    <property type="project" value="TreeGrafter"/>
</dbReference>
<dbReference type="Gene3D" id="3.40.50.970">
    <property type="match status" value="2"/>
</dbReference>
<evidence type="ECO:0000259" key="7">
    <source>
        <dbReference type="Pfam" id="PF02776"/>
    </source>
</evidence>
<dbReference type="Proteomes" id="UP000184497">
    <property type="component" value="Unassembled WGS sequence"/>
</dbReference>
<evidence type="ECO:0000256" key="3">
    <source>
        <dbReference type="ARBA" id="ARBA00023052"/>
    </source>
</evidence>
<dbReference type="Gene3D" id="3.40.50.1220">
    <property type="entry name" value="TPP-binding domain"/>
    <property type="match status" value="1"/>
</dbReference>
<organism evidence="8 9">
    <name type="scientific">Marinobacter antarcticus</name>
    <dbReference type="NCBI Taxonomy" id="564117"/>
    <lineage>
        <taxon>Bacteria</taxon>
        <taxon>Pseudomonadati</taxon>
        <taxon>Pseudomonadota</taxon>
        <taxon>Gammaproteobacteria</taxon>
        <taxon>Pseudomonadales</taxon>
        <taxon>Marinobacteraceae</taxon>
        <taxon>Marinobacter</taxon>
    </lineage>
</organism>
<evidence type="ECO:0000256" key="2">
    <source>
        <dbReference type="ARBA" id="ARBA00007812"/>
    </source>
</evidence>
<evidence type="ECO:0000259" key="6">
    <source>
        <dbReference type="Pfam" id="PF02775"/>
    </source>
</evidence>
<dbReference type="GO" id="GO:0050660">
    <property type="term" value="F:flavin adenine dinucleotide binding"/>
    <property type="evidence" value="ECO:0007669"/>
    <property type="project" value="TreeGrafter"/>
</dbReference>
<reference evidence="9" key="1">
    <citation type="submission" date="2016-11" db="EMBL/GenBank/DDBJ databases">
        <authorList>
            <person name="Varghese N."/>
            <person name="Submissions S."/>
        </authorList>
    </citation>
    <scope>NUCLEOTIDE SEQUENCE [LARGE SCALE GENOMIC DNA]</scope>
    <source>
        <strain evidence="9">CGMCC 1.10835</strain>
    </source>
</reference>
<evidence type="ECO:0000259" key="5">
    <source>
        <dbReference type="Pfam" id="PF00205"/>
    </source>
</evidence>
<dbReference type="InterPro" id="IPR012000">
    <property type="entry name" value="Thiamin_PyroP_enz_cen_dom"/>
</dbReference>
<dbReference type="InterPro" id="IPR012001">
    <property type="entry name" value="Thiamin_PyroP_enz_TPP-bd_dom"/>
</dbReference>
<proteinExistence type="inferred from homology"/>
<dbReference type="Pfam" id="PF02775">
    <property type="entry name" value="TPP_enzyme_C"/>
    <property type="match status" value="1"/>
</dbReference>
<comment type="similarity">
    <text evidence="2 4">Belongs to the TPP enzyme family.</text>
</comment>
<dbReference type="GO" id="GO:0009099">
    <property type="term" value="P:L-valine biosynthetic process"/>
    <property type="evidence" value="ECO:0007669"/>
    <property type="project" value="TreeGrafter"/>
</dbReference>
<protein>
    <submittedName>
        <fullName evidence="8">Acetolactate synthase-1/2/3 large subunit</fullName>
    </submittedName>
</protein>
<dbReference type="SUPFAM" id="SSF52467">
    <property type="entry name" value="DHS-like NAD/FAD-binding domain"/>
    <property type="match status" value="1"/>
</dbReference>
<dbReference type="GO" id="GO:0000287">
    <property type="term" value="F:magnesium ion binding"/>
    <property type="evidence" value="ECO:0007669"/>
    <property type="project" value="InterPro"/>
</dbReference>
<dbReference type="GO" id="GO:0009097">
    <property type="term" value="P:isoleucine biosynthetic process"/>
    <property type="evidence" value="ECO:0007669"/>
    <property type="project" value="TreeGrafter"/>
</dbReference>
<dbReference type="CDD" id="cd00568">
    <property type="entry name" value="TPP_enzymes"/>
    <property type="match status" value="1"/>
</dbReference>
<keyword evidence="3 4" id="KW-0786">Thiamine pyrophosphate</keyword>
<dbReference type="Pfam" id="PF02776">
    <property type="entry name" value="TPP_enzyme_N"/>
    <property type="match status" value="1"/>
</dbReference>
<dbReference type="CDD" id="cd07035">
    <property type="entry name" value="TPP_PYR_POX_like"/>
    <property type="match status" value="1"/>
</dbReference>
<dbReference type="STRING" id="564117.SAMN05216369_1219"/>
<dbReference type="AlphaFoldDB" id="A0A1M6QZB0"/>
<dbReference type="InterPro" id="IPR011766">
    <property type="entry name" value="TPP_enzyme_TPP-bd"/>
</dbReference>
<dbReference type="RefSeq" id="WP_072796294.1">
    <property type="nucleotide sequence ID" value="NZ_FRAQ01000001.1"/>
</dbReference>
<evidence type="ECO:0000313" key="9">
    <source>
        <dbReference type="Proteomes" id="UP000184497"/>
    </source>
</evidence>
<comment type="cofactor">
    <cofactor evidence="1">
        <name>thiamine diphosphate</name>
        <dbReference type="ChEBI" id="CHEBI:58937"/>
    </cofactor>
</comment>
<evidence type="ECO:0000313" key="8">
    <source>
        <dbReference type="EMBL" id="SHK25438.1"/>
    </source>
</evidence>
<dbReference type="SUPFAM" id="SSF52518">
    <property type="entry name" value="Thiamin diphosphate-binding fold (THDP-binding)"/>
    <property type="match status" value="2"/>
</dbReference>
<keyword evidence="9" id="KW-1185">Reference proteome</keyword>
<evidence type="ECO:0000256" key="1">
    <source>
        <dbReference type="ARBA" id="ARBA00001964"/>
    </source>
</evidence>